<accession>A0AA36IB33</accession>
<dbReference type="Gene3D" id="1.25.10.10">
    <property type="entry name" value="Leucine-rich Repeat Variant"/>
    <property type="match status" value="4"/>
</dbReference>
<comment type="caution">
    <text evidence="1">The sequence shown here is derived from an EMBL/GenBank/DDBJ whole genome shotgun (WGS) entry which is preliminary data.</text>
</comment>
<dbReference type="PANTHER" id="PTHR12697">
    <property type="entry name" value="PBS LYASE HEAT-LIKE PROTEIN"/>
    <property type="match status" value="1"/>
</dbReference>
<gene>
    <name evidence="1" type="ORF">EVOR1521_LOCUS10226</name>
</gene>
<sequence length="470" mass="49554">MRGADLEEDLLPLLEDADVNVRLSLQSAPTARAGVPCAQLALHKGPTARARWREVERLAAKLSDPEPFVRRAAAASLGERVRGVGGRWGAEGTWQPNKPLWAPCNVAKALLDRNTSVALAAAHCLVSLGAPGAAGLMRRLLREEDDENLGHETAVLERIMLDALQAADAKFIEPYADVLVVFLAAGQPEVRSAAWSCLSKVTDKGFQYLVKKAHDPHIVVRKGVAEAIAFLLSGKDEDPSSMDKQAAETLAGQLTDPSDAVRLQACEAFKRIGGSLAEAHVADLARCLQEHDVRVYRTVIEVLADLGPASAPYASLLRARLEVPEASVRASSAKALGRIGTAGLSAAPFLALRLEEDTNLEVKRCAVEALGLLGGLNVAASSQVAKAHANCLASQLIMNPEASLRRACAVALGQLGQSACGSLHELVLALGDSDLEVRRAAAHALTGLGEGAAPEVVAIIRSVEDTVDIS</sequence>
<keyword evidence="2" id="KW-1185">Reference proteome</keyword>
<dbReference type="InterPro" id="IPR004155">
    <property type="entry name" value="PBS_lyase_HEAT"/>
</dbReference>
<dbReference type="EMBL" id="CAUJNA010000968">
    <property type="protein sequence ID" value="CAJ1382984.1"/>
    <property type="molecule type" value="Genomic_DNA"/>
</dbReference>
<dbReference type="InterPro" id="IPR011989">
    <property type="entry name" value="ARM-like"/>
</dbReference>
<dbReference type="AlphaFoldDB" id="A0AA36IB33"/>
<organism evidence="1 2">
    <name type="scientific">Effrenium voratum</name>
    <dbReference type="NCBI Taxonomy" id="2562239"/>
    <lineage>
        <taxon>Eukaryota</taxon>
        <taxon>Sar</taxon>
        <taxon>Alveolata</taxon>
        <taxon>Dinophyceae</taxon>
        <taxon>Suessiales</taxon>
        <taxon>Symbiodiniaceae</taxon>
        <taxon>Effrenium</taxon>
    </lineage>
</organism>
<evidence type="ECO:0000313" key="2">
    <source>
        <dbReference type="Proteomes" id="UP001178507"/>
    </source>
</evidence>
<dbReference type="PANTHER" id="PTHR12697:SF5">
    <property type="entry name" value="DEOXYHYPUSINE HYDROXYLASE"/>
    <property type="match status" value="1"/>
</dbReference>
<dbReference type="Pfam" id="PF13646">
    <property type="entry name" value="HEAT_2"/>
    <property type="match status" value="2"/>
</dbReference>
<evidence type="ECO:0000313" key="1">
    <source>
        <dbReference type="EMBL" id="CAJ1382984.1"/>
    </source>
</evidence>
<dbReference type="SMART" id="SM00567">
    <property type="entry name" value="EZ_HEAT"/>
    <property type="match status" value="5"/>
</dbReference>
<dbReference type="Proteomes" id="UP001178507">
    <property type="component" value="Unassembled WGS sequence"/>
</dbReference>
<proteinExistence type="predicted"/>
<reference evidence="1" key="1">
    <citation type="submission" date="2023-08" db="EMBL/GenBank/DDBJ databases">
        <authorList>
            <person name="Chen Y."/>
            <person name="Shah S."/>
            <person name="Dougan E. K."/>
            <person name="Thang M."/>
            <person name="Chan C."/>
        </authorList>
    </citation>
    <scope>NUCLEOTIDE SEQUENCE</scope>
</reference>
<protein>
    <submittedName>
        <fullName evidence="1">Uncharacterized protein</fullName>
    </submittedName>
</protein>
<dbReference type="GO" id="GO:0016491">
    <property type="term" value="F:oxidoreductase activity"/>
    <property type="evidence" value="ECO:0007669"/>
    <property type="project" value="TreeGrafter"/>
</dbReference>
<name>A0AA36IB33_9DINO</name>
<dbReference type="SUPFAM" id="SSF48371">
    <property type="entry name" value="ARM repeat"/>
    <property type="match status" value="1"/>
</dbReference>
<dbReference type="InterPro" id="IPR016024">
    <property type="entry name" value="ARM-type_fold"/>
</dbReference>